<accession>A0A0N4YN04</accession>
<dbReference type="InterPro" id="IPR029063">
    <property type="entry name" value="SAM-dependent_MTases_sf"/>
</dbReference>
<evidence type="ECO:0000313" key="4">
    <source>
        <dbReference type="WBParaSite" id="NBR_0001859701-mRNA-1"/>
    </source>
</evidence>
<dbReference type="Gene3D" id="1.20.120.310">
    <property type="entry name" value="ERV/ALR sulfhydryl oxidase domain"/>
    <property type="match status" value="1"/>
</dbReference>
<feature type="domain" description="Sulfhydryl oxidase flavin adenine dinucleotide (FAD) binding" evidence="1">
    <location>
        <begin position="5"/>
        <end position="87"/>
    </location>
</feature>
<dbReference type="GO" id="GO:0003756">
    <property type="term" value="F:protein disulfide isomerase activity"/>
    <property type="evidence" value="ECO:0007669"/>
    <property type="project" value="TreeGrafter"/>
</dbReference>
<evidence type="ECO:0000313" key="2">
    <source>
        <dbReference type="EMBL" id="VDL82323.1"/>
    </source>
</evidence>
<dbReference type="STRING" id="27835.A0A0N4YN04"/>
<reference evidence="2 3" key="2">
    <citation type="submission" date="2018-11" db="EMBL/GenBank/DDBJ databases">
        <authorList>
            <consortium name="Pathogen Informatics"/>
        </authorList>
    </citation>
    <scope>NUCLEOTIDE SEQUENCE [LARGE SCALE GENOMIC DNA]</scope>
</reference>
<dbReference type="PANTHER" id="PTHR22897:SF26">
    <property type="entry name" value="SULFHYDRYL OXIDASE"/>
    <property type="match status" value="1"/>
</dbReference>
<dbReference type="GO" id="GO:0000139">
    <property type="term" value="C:Golgi membrane"/>
    <property type="evidence" value="ECO:0007669"/>
    <property type="project" value="TreeGrafter"/>
</dbReference>
<evidence type="ECO:0000313" key="3">
    <source>
        <dbReference type="Proteomes" id="UP000271162"/>
    </source>
</evidence>
<protein>
    <submittedName>
        <fullName evidence="4">FAD_SOX domain-containing protein</fullName>
    </submittedName>
</protein>
<dbReference type="EMBL" id="UYSL01023548">
    <property type="protein sequence ID" value="VDL82323.1"/>
    <property type="molecule type" value="Genomic_DNA"/>
</dbReference>
<dbReference type="InterPro" id="IPR036774">
    <property type="entry name" value="ERV/ALR_sulphydryl_oxid_sf"/>
</dbReference>
<dbReference type="SUPFAM" id="SSF53335">
    <property type="entry name" value="S-adenosyl-L-methionine-dependent methyltransferases"/>
    <property type="match status" value="1"/>
</dbReference>
<gene>
    <name evidence="2" type="ORF">NBR_LOCUS18598</name>
</gene>
<dbReference type="GO" id="GO:0006457">
    <property type="term" value="P:protein folding"/>
    <property type="evidence" value="ECO:0007669"/>
    <property type="project" value="TreeGrafter"/>
</dbReference>
<dbReference type="Proteomes" id="UP000271162">
    <property type="component" value="Unassembled WGS sequence"/>
</dbReference>
<dbReference type="GO" id="GO:0005615">
    <property type="term" value="C:extracellular space"/>
    <property type="evidence" value="ECO:0007669"/>
    <property type="project" value="TreeGrafter"/>
</dbReference>
<evidence type="ECO:0000259" key="1">
    <source>
        <dbReference type="Pfam" id="PF18371"/>
    </source>
</evidence>
<dbReference type="GO" id="GO:0016971">
    <property type="term" value="F:flavin-dependent sulfhydryl oxidase activity"/>
    <property type="evidence" value="ECO:0007669"/>
    <property type="project" value="InterPro"/>
</dbReference>
<dbReference type="Pfam" id="PF18371">
    <property type="entry name" value="FAD_SOX"/>
    <property type="match status" value="1"/>
</dbReference>
<dbReference type="PANTHER" id="PTHR22897">
    <property type="entry name" value="QUIESCIN Q6-RELATED SULFHYDRYL OXIDASE"/>
    <property type="match status" value="1"/>
</dbReference>
<sequence length="445" mass="50794">MLFKEIPRRQFVEGDDLVALKQWMRTMSKYAPGTTPIRRLLYRMNEWIWSLGDKMDTNDWTNKLQEVQVSLGNPLPDKVEWIACIGSKPNLRGYTCGLWTTAHAISVAAYKAEKNSPFILGSKAVPQLYDLVTETAYAVPVKSMTSFFLTKYCAHRTDALNKAVIDSLRLDKDDNVLEIGYGRGNGLKYCMDRMADGDGAVFGVEKSAYMEDCARHRFALELAETAKIRLDHATDLRNLPYPTAVFNHIFHVDILKKLSEWGLLEESQWDPMRYLSCLEPAGFVDVKIDYKTDKKAGEYQLITSRRPSSDKQLDDPDVALRELEMQIKKEMLIAELLKSRRKLTKEEQSILDEDLPKLDDPDVALRELEMQIKKEMLIAELLKSRRKLTKEEQSILDEDLPARSVHCFPSFTPVPGFSTGSSPLTVKMTINPCHSPTMNNQMQKA</sequence>
<dbReference type="WBParaSite" id="NBR_0001859701-mRNA-1">
    <property type="protein sequence ID" value="NBR_0001859701-mRNA-1"/>
    <property type="gene ID" value="NBR_0001859701"/>
</dbReference>
<reference evidence="4" key="1">
    <citation type="submission" date="2016-04" db="UniProtKB">
        <authorList>
            <consortium name="WormBaseParasite"/>
        </authorList>
    </citation>
    <scope>IDENTIFICATION</scope>
</reference>
<organism evidence="4">
    <name type="scientific">Nippostrongylus brasiliensis</name>
    <name type="common">Rat hookworm</name>
    <dbReference type="NCBI Taxonomy" id="27835"/>
    <lineage>
        <taxon>Eukaryota</taxon>
        <taxon>Metazoa</taxon>
        <taxon>Ecdysozoa</taxon>
        <taxon>Nematoda</taxon>
        <taxon>Chromadorea</taxon>
        <taxon>Rhabditida</taxon>
        <taxon>Rhabditina</taxon>
        <taxon>Rhabditomorpha</taxon>
        <taxon>Strongyloidea</taxon>
        <taxon>Heligmosomidae</taxon>
        <taxon>Nippostrongylus</taxon>
    </lineage>
</organism>
<keyword evidence="3" id="KW-1185">Reference proteome</keyword>
<dbReference type="InterPro" id="IPR039798">
    <property type="entry name" value="Sulfhydryl_oxidase"/>
</dbReference>
<dbReference type="AlphaFoldDB" id="A0A0N4YN04"/>
<dbReference type="InterPro" id="IPR042568">
    <property type="entry name" value="QSOX_FAD-bd_sf"/>
</dbReference>
<name>A0A0N4YN04_NIPBR</name>
<proteinExistence type="predicted"/>
<dbReference type="InterPro" id="IPR040986">
    <property type="entry name" value="QSOX_FAD-bd_dom"/>
</dbReference>
<dbReference type="Gene3D" id="1.20.120.1960">
    <property type="entry name" value="QSOX sulfhydryl oxidase domain"/>
    <property type="match status" value="1"/>
</dbReference>